<comment type="caution">
    <text evidence="1">The sequence shown here is derived from an EMBL/GenBank/DDBJ whole genome shotgun (WGS) entry which is preliminary data.</text>
</comment>
<protein>
    <submittedName>
        <fullName evidence="1">DUF3575 domain-containing protein</fullName>
    </submittedName>
</protein>
<accession>A0A9D1KE24</accession>
<dbReference type="InterPro" id="IPR021958">
    <property type="entry name" value="DUF3575"/>
</dbReference>
<sequence>MKLSADTGFYKTDLSAGNIMIPVHGVDTWEKKQSRRLHWNLKTNILYAATSTPNLGLEISWGTRLSFNMTGGYNPWNRKGTKGDNDKIVHWLMQPELRYWFCEPMAGHFISIHVIATQYNIGGHKFFRIFDSDHRYEGWGIGGGFSYGYSWILSKRWSIESYLGFGITQLNFDRFNGKYWCCSKSEHAKRTYFGPTQIGISLVYCIK</sequence>
<evidence type="ECO:0000313" key="1">
    <source>
        <dbReference type="EMBL" id="HIT38967.1"/>
    </source>
</evidence>
<dbReference type="Proteomes" id="UP000886722">
    <property type="component" value="Unassembled WGS sequence"/>
</dbReference>
<dbReference type="InterPro" id="IPR036709">
    <property type="entry name" value="Autotransporte_beta_dom_sf"/>
</dbReference>
<evidence type="ECO:0000313" key="2">
    <source>
        <dbReference type="Proteomes" id="UP000886722"/>
    </source>
</evidence>
<dbReference type="EMBL" id="DVKT01000022">
    <property type="protein sequence ID" value="HIT38967.1"/>
    <property type="molecule type" value="Genomic_DNA"/>
</dbReference>
<reference evidence="1" key="1">
    <citation type="submission" date="2020-10" db="EMBL/GenBank/DDBJ databases">
        <authorList>
            <person name="Gilroy R."/>
        </authorList>
    </citation>
    <scope>NUCLEOTIDE SEQUENCE</scope>
    <source>
        <strain evidence="1">21143</strain>
    </source>
</reference>
<gene>
    <name evidence="1" type="ORF">IAD06_02860</name>
</gene>
<organism evidence="1 2">
    <name type="scientific">Candidatus Caccoplasma intestinavium</name>
    <dbReference type="NCBI Taxonomy" id="2840716"/>
    <lineage>
        <taxon>Bacteria</taxon>
        <taxon>Pseudomonadati</taxon>
        <taxon>Bacteroidota</taxon>
        <taxon>Bacteroidia</taxon>
        <taxon>Bacteroidales</taxon>
        <taxon>Bacteroidaceae</taxon>
        <taxon>Bacteroidaceae incertae sedis</taxon>
        <taxon>Candidatus Caccoplasma</taxon>
    </lineage>
</organism>
<dbReference type="Gene3D" id="2.40.128.130">
    <property type="entry name" value="Autotransporter beta-domain"/>
    <property type="match status" value="1"/>
</dbReference>
<dbReference type="AlphaFoldDB" id="A0A9D1KE24"/>
<proteinExistence type="predicted"/>
<name>A0A9D1KE24_9BACT</name>
<reference evidence="1" key="2">
    <citation type="journal article" date="2021" name="PeerJ">
        <title>Extensive microbial diversity within the chicken gut microbiome revealed by metagenomics and culture.</title>
        <authorList>
            <person name="Gilroy R."/>
            <person name="Ravi A."/>
            <person name="Getino M."/>
            <person name="Pursley I."/>
            <person name="Horton D.L."/>
            <person name="Alikhan N.F."/>
            <person name="Baker D."/>
            <person name="Gharbi K."/>
            <person name="Hall N."/>
            <person name="Watson M."/>
            <person name="Adriaenssens E.M."/>
            <person name="Foster-Nyarko E."/>
            <person name="Jarju S."/>
            <person name="Secka A."/>
            <person name="Antonio M."/>
            <person name="Oren A."/>
            <person name="Chaudhuri R.R."/>
            <person name="La Ragione R."/>
            <person name="Hildebrand F."/>
            <person name="Pallen M.J."/>
        </authorList>
    </citation>
    <scope>NUCLEOTIDE SEQUENCE</scope>
    <source>
        <strain evidence="1">21143</strain>
    </source>
</reference>
<dbReference type="Pfam" id="PF12099">
    <property type="entry name" value="DUF3575"/>
    <property type="match status" value="1"/>
</dbReference>